<keyword evidence="3" id="KW-1185">Reference proteome</keyword>
<evidence type="ECO:0000256" key="1">
    <source>
        <dbReference type="SAM" id="MobiDB-lite"/>
    </source>
</evidence>
<dbReference type="PANTHER" id="PTHR16537">
    <property type="entry name" value="SJOEGREN SYNDROME/SCLERODERMA AUTOANTIGEN 1"/>
    <property type="match status" value="1"/>
</dbReference>
<proteinExistence type="predicted"/>
<dbReference type="EMBL" id="BTSX01000003">
    <property type="protein sequence ID" value="GMS88510.1"/>
    <property type="molecule type" value="Genomic_DNA"/>
</dbReference>
<dbReference type="PANTHER" id="PTHR16537:SF1">
    <property type="entry name" value="PROTEIN ZNRD2"/>
    <property type="match status" value="1"/>
</dbReference>
<name>A0AAV5T0E1_9BILA</name>
<dbReference type="Pfam" id="PF06677">
    <property type="entry name" value="Auto_anti-p27"/>
    <property type="match status" value="3"/>
</dbReference>
<organism evidence="2 3">
    <name type="scientific">Pristionchus entomophagus</name>
    <dbReference type="NCBI Taxonomy" id="358040"/>
    <lineage>
        <taxon>Eukaryota</taxon>
        <taxon>Metazoa</taxon>
        <taxon>Ecdysozoa</taxon>
        <taxon>Nematoda</taxon>
        <taxon>Chromadorea</taxon>
        <taxon>Rhabditida</taxon>
        <taxon>Rhabditina</taxon>
        <taxon>Diplogasteromorpha</taxon>
        <taxon>Diplogasteroidea</taxon>
        <taxon>Neodiplogasteridae</taxon>
        <taxon>Pristionchus</taxon>
    </lineage>
</organism>
<comment type="caution">
    <text evidence="2">The sequence shown here is derived from an EMBL/GenBank/DDBJ whole genome shotgun (WGS) entry which is preliminary data.</text>
</comment>
<feature type="region of interest" description="Disordered" evidence="1">
    <location>
        <begin position="268"/>
        <end position="287"/>
    </location>
</feature>
<reference evidence="2" key="1">
    <citation type="submission" date="2023-10" db="EMBL/GenBank/DDBJ databases">
        <title>Genome assembly of Pristionchus species.</title>
        <authorList>
            <person name="Yoshida K."/>
            <person name="Sommer R.J."/>
        </authorList>
    </citation>
    <scope>NUCLEOTIDE SEQUENCE</scope>
    <source>
        <strain evidence="2">RS0144</strain>
    </source>
</reference>
<dbReference type="InterPro" id="IPR051888">
    <property type="entry name" value="UPF0148_domain"/>
</dbReference>
<dbReference type="Proteomes" id="UP001432027">
    <property type="component" value="Unassembled WGS sequence"/>
</dbReference>
<gene>
    <name evidence="2" type="ORF">PENTCL1PPCAC_10685</name>
</gene>
<feature type="region of interest" description="Disordered" evidence="1">
    <location>
        <begin position="1"/>
        <end position="25"/>
    </location>
</feature>
<sequence>MVHRGFKRESDTNQQKTMAPFNTEKREVFDTPDMNTEVSRRMGELLLRGHTMLNAECECGGILMEDRNGVRRCISCEVREEAPADPPVASEESSASSINTEVVVDQGEMREYVSNGMGRLLMKGYTMLDAYCSCSCILMEDREGNRTCLACEFRERKRNKKDTVEADMGFKVVEIPLNAEIPSSSRSVQIDWDDDLEEDKKDTERDAITAKMGEYLLKGVAMLDEYCNCGGIMMQERGGGRKLCVECEIRNEGKEKMEEEKKKIEPVKEVKKTEEKPPKKVSFHDQHSHIRKALPPSEWKTVTQMTIESKLIWLSNRLSKTEDYEEMSKILDLIAKATSVVKHL</sequence>
<accession>A0AAV5T0E1</accession>
<evidence type="ECO:0000313" key="2">
    <source>
        <dbReference type="EMBL" id="GMS88510.1"/>
    </source>
</evidence>
<dbReference type="InterPro" id="IPR009563">
    <property type="entry name" value="SSSCA1"/>
</dbReference>
<protein>
    <submittedName>
        <fullName evidence="2">Uncharacterized protein</fullName>
    </submittedName>
</protein>
<dbReference type="AlphaFoldDB" id="A0AAV5T0E1"/>
<evidence type="ECO:0000313" key="3">
    <source>
        <dbReference type="Proteomes" id="UP001432027"/>
    </source>
</evidence>